<keyword evidence="7" id="KW-1185">Reference proteome</keyword>
<keyword evidence="4" id="KW-0520">NAD</keyword>
<comment type="caution">
    <text evidence="6">The sequence shown here is derived from an EMBL/GenBank/DDBJ whole genome shotgun (WGS) entry which is preliminary data.</text>
</comment>
<sequence>MAPSSSSALVASSSHSAMHTGEWDYDVFLCFRGDDTRHGFTSHLLAALSDRKIKVFIDTMLRKTESIDELLSVLQRSALSIVIFSENFADSTWCLDEVAAIAQSMAKLGHRALPVFYKVGWSDVAEDSGNYSVTIHEKLKSSPEDDKRWRGALKTVANCAGHTSQAIQIESKLIKLMVEDVMKLLTDMSPSIKSNNLVGLGSRVWEVEQLLAMDSLDDTRIIGLWGMGGVGKTTLAKACYERMVSSTEEIKHHFIWNINENCERQCGVEGIVHELYSKLLSENNLGREDLDMNYRRARLSRLKVFIVLDAVETHCQLEQFLLGDVFNLTKLFATGSRIIVTTRNKKVLQNAMAKVYGIECLNDDESIQLFSLRAFRQYCPPDNWMHLSRIATSKCKGNPLALRVLGGTLFGEDKDYWESFLGGLSLIQNPQIRDILRRSYDKMGTDEKRLFLDVACFLHGISRSTVIGYLAVLYPSAHVKVKDLIDKSLLICHCSEYGEKIEIHDLLKTMALDIVNEEPKLGKRSRLVDPDDIYKLLTTTKVESWGTFFRELFFRGIEMMVPPRRKRRKVIDMDCKGKCALEGLITTEGINLNLSKAKEMHLEANAFQGMDSLTFLKFWRLLKYIYHYQPTKKIIHLPSGGIDSLPDRLRWLQWDEYPSKSLPSGIYPQYLVHLIIRWSPIENCWENFDQPKLVNLVVLDLSSCFNLTAIPDLSESSKLEELLLPECRSLVELPSHVQCLEKLIILDLGYCLNLERLPSKLNSKFLKFVRMHDCPKVKFCPEINSGDLMELDLNGTPVSELPNAIYHVKEGGSLHLYGEIFTNFPAISASLDMFWLCHTAMKEINSYDHQASFELPPKISNLRLCGNSQLKSLPKSIWSMAASSLTVMGSPLLESLPEISEPVNGLKLLYITECESLKCLPLSINNLVSLSDLRLGNTGIKSLPSSIEELERLCHLDLSNCKSLESIPSNFHKLPKLLELQLRGCSSIRYLPELPPNLSILDVSGCRLLQALPSNITKLSWKCLRFYDCPQIDRILPDEIMANYLVHAILSRHSKNELAYSGSDIPEWFEYKNVTDKDNSCLTVQLPPANCTGSKQPIKGIAFGVVWSSDAFDFWPIMKCECDFGTITMSSWSSYSFSANTRDVTKSSDQVLLWFDKIKQSKEGETEAWFVKYAGQTVLLRFSPDLRYTEGEKQRKNLTIKRYGVSPLY</sequence>
<dbReference type="Pfam" id="PF01582">
    <property type="entry name" value="TIR"/>
    <property type="match status" value="1"/>
</dbReference>
<accession>A0AAV0RGY2</accession>
<dbReference type="Gene3D" id="1.10.8.430">
    <property type="entry name" value="Helical domain of apoptotic protease-activating factors"/>
    <property type="match status" value="1"/>
</dbReference>
<dbReference type="FunFam" id="3.40.50.10140:FF:000007">
    <property type="entry name" value="Disease resistance protein (TIR-NBS-LRR class)"/>
    <property type="match status" value="1"/>
</dbReference>
<dbReference type="PRINTS" id="PR00364">
    <property type="entry name" value="DISEASERSIST"/>
</dbReference>
<dbReference type="GO" id="GO:0043531">
    <property type="term" value="F:ADP binding"/>
    <property type="evidence" value="ECO:0007669"/>
    <property type="project" value="InterPro"/>
</dbReference>
<dbReference type="SUPFAM" id="SSF52540">
    <property type="entry name" value="P-loop containing nucleoside triphosphate hydrolases"/>
    <property type="match status" value="1"/>
</dbReference>
<feature type="domain" description="TIR" evidence="5">
    <location>
        <begin position="23"/>
        <end position="185"/>
    </location>
</feature>
<dbReference type="InterPro" id="IPR044974">
    <property type="entry name" value="Disease_R_plants"/>
</dbReference>
<name>A0AAV0RGY2_9ROSI</name>
<evidence type="ECO:0000256" key="3">
    <source>
        <dbReference type="ARBA" id="ARBA00022821"/>
    </source>
</evidence>
<evidence type="ECO:0000313" key="7">
    <source>
        <dbReference type="Proteomes" id="UP001154282"/>
    </source>
</evidence>
<dbReference type="Proteomes" id="UP001154282">
    <property type="component" value="Unassembled WGS sequence"/>
</dbReference>
<evidence type="ECO:0000259" key="5">
    <source>
        <dbReference type="PROSITE" id="PS50104"/>
    </source>
</evidence>
<dbReference type="InterPro" id="IPR036390">
    <property type="entry name" value="WH_DNA-bd_sf"/>
</dbReference>
<dbReference type="InterPro" id="IPR035897">
    <property type="entry name" value="Toll_tir_struct_dom_sf"/>
</dbReference>
<dbReference type="EMBL" id="CAMGYJ010000010">
    <property type="protein sequence ID" value="CAI0556526.1"/>
    <property type="molecule type" value="Genomic_DNA"/>
</dbReference>
<dbReference type="Gene3D" id="3.80.10.10">
    <property type="entry name" value="Ribonuclease Inhibitor"/>
    <property type="match status" value="2"/>
</dbReference>
<reference evidence="6" key="1">
    <citation type="submission" date="2022-08" db="EMBL/GenBank/DDBJ databases">
        <authorList>
            <person name="Gutierrez-Valencia J."/>
        </authorList>
    </citation>
    <scope>NUCLEOTIDE SEQUENCE</scope>
</reference>
<dbReference type="GO" id="GO:0006952">
    <property type="term" value="P:defense response"/>
    <property type="evidence" value="ECO:0007669"/>
    <property type="project" value="UniProtKB-KW"/>
</dbReference>
<organism evidence="6 7">
    <name type="scientific">Linum tenue</name>
    <dbReference type="NCBI Taxonomy" id="586396"/>
    <lineage>
        <taxon>Eukaryota</taxon>
        <taxon>Viridiplantae</taxon>
        <taxon>Streptophyta</taxon>
        <taxon>Embryophyta</taxon>
        <taxon>Tracheophyta</taxon>
        <taxon>Spermatophyta</taxon>
        <taxon>Magnoliopsida</taxon>
        <taxon>eudicotyledons</taxon>
        <taxon>Gunneridae</taxon>
        <taxon>Pentapetalae</taxon>
        <taxon>rosids</taxon>
        <taxon>fabids</taxon>
        <taxon>Malpighiales</taxon>
        <taxon>Linaceae</taxon>
        <taxon>Linum</taxon>
    </lineage>
</organism>
<dbReference type="SUPFAM" id="SSF52200">
    <property type="entry name" value="Toll/Interleukin receptor TIR domain"/>
    <property type="match status" value="1"/>
</dbReference>
<dbReference type="InterPro" id="IPR042197">
    <property type="entry name" value="Apaf_helical"/>
</dbReference>
<dbReference type="GO" id="GO:0007165">
    <property type="term" value="P:signal transduction"/>
    <property type="evidence" value="ECO:0007669"/>
    <property type="project" value="InterPro"/>
</dbReference>
<keyword evidence="3" id="KW-0611">Plant defense</keyword>
<keyword evidence="2" id="KW-0677">Repeat</keyword>
<dbReference type="SUPFAM" id="SSF52058">
    <property type="entry name" value="L domain-like"/>
    <property type="match status" value="2"/>
</dbReference>
<dbReference type="InterPro" id="IPR058192">
    <property type="entry name" value="WHD_ROQ1-like"/>
</dbReference>
<dbReference type="AlphaFoldDB" id="A0AAV0RGY2"/>
<dbReference type="Pfam" id="PF00931">
    <property type="entry name" value="NB-ARC"/>
    <property type="match status" value="1"/>
</dbReference>
<dbReference type="InterPro" id="IPR027417">
    <property type="entry name" value="P-loop_NTPase"/>
</dbReference>
<evidence type="ECO:0000256" key="2">
    <source>
        <dbReference type="ARBA" id="ARBA00022737"/>
    </source>
</evidence>
<keyword evidence="1" id="KW-0433">Leucine-rich repeat</keyword>
<dbReference type="SUPFAM" id="SSF46785">
    <property type="entry name" value="Winged helix' DNA-binding domain"/>
    <property type="match status" value="1"/>
</dbReference>
<dbReference type="InterPro" id="IPR000157">
    <property type="entry name" value="TIR_dom"/>
</dbReference>
<evidence type="ECO:0000256" key="1">
    <source>
        <dbReference type="ARBA" id="ARBA00022614"/>
    </source>
</evidence>
<dbReference type="PANTHER" id="PTHR11017">
    <property type="entry name" value="LEUCINE-RICH REPEAT-CONTAINING PROTEIN"/>
    <property type="match status" value="1"/>
</dbReference>
<proteinExistence type="predicted"/>
<dbReference type="Pfam" id="PF23282">
    <property type="entry name" value="WHD_ROQ1"/>
    <property type="match status" value="1"/>
</dbReference>
<evidence type="ECO:0000313" key="6">
    <source>
        <dbReference type="EMBL" id="CAI0556526.1"/>
    </source>
</evidence>
<gene>
    <name evidence="6" type="ORF">LITE_LOCUS48009</name>
</gene>
<dbReference type="SMART" id="SM00255">
    <property type="entry name" value="TIR"/>
    <property type="match status" value="1"/>
</dbReference>
<protein>
    <recommendedName>
        <fullName evidence="5">TIR domain-containing protein</fullName>
    </recommendedName>
</protein>
<dbReference type="InterPro" id="IPR032675">
    <property type="entry name" value="LRR_dom_sf"/>
</dbReference>
<dbReference type="PANTHER" id="PTHR11017:SF479">
    <property type="entry name" value="DISEASE RESISTANCE PROTEIN (TIR-NBS-LRR CLASS) FAMILY"/>
    <property type="match status" value="1"/>
</dbReference>
<dbReference type="InterPro" id="IPR002182">
    <property type="entry name" value="NB-ARC"/>
</dbReference>
<dbReference type="Gene3D" id="3.40.50.300">
    <property type="entry name" value="P-loop containing nucleotide triphosphate hydrolases"/>
    <property type="match status" value="1"/>
</dbReference>
<dbReference type="PROSITE" id="PS50104">
    <property type="entry name" value="TIR"/>
    <property type="match status" value="1"/>
</dbReference>
<evidence type="ECO:0000256" key="4">
    <source>
        <dbReference type="ARBA" id="ARBA00023027"/>
    </source>
</evidence>
<dbReference type="Gene3D" id="3.40.50.10140">
    <property type="entry name" value="Toll/interleukin-1 receptor homology (TIR) domain"/>
    <property type="match status" value="1"/>
</dbReference>